<dbReference type="SUPFAM" id="SSF88713">
    <property type="entry name" value="Glycoside hydrolase/deacetylase"/>
    <property type="match status" value="1"/>
</dbReference>
<dbReference type="CDD" id="cd10917">
    <property type="entry name" value="CE4_NodB_like_6s_7s"/>
    <property type="match status" value="1"/>
</dbReference>
<evidence type="ECO:0000313" key="4">
    <source>
        <dbReference type="Proteomes" id="UP001431199"/>
    </source>
</evidence>
<dbReference type="RefSeq" id="WP_243002995.1">
    <property type="nucleotide sequence ID" value="NZ_JAODBU010000003.1"/>
</dbReference>
<dbReference type="EMBL" id="JAODBU010000003">
    <property type="protein sequence ID" value="MCT7398182.1"/>
    <property type="molecule type" value="Genomic_DNA"/>
</dbReference>
<dbReference type="InterPro" id="IPR011330">
    <property type="entry name" value="Glyco_hydro/deAcase_b/a-brl"/>
</dbReference>
<feature type="domain" description="NodB homology" evidence="2">
    <location>
        <begin position="62"/>
        <end position="241"/>
    </location>
</feature>
<dbReference type="PANTHER" id="PTHR10587:SF128">
    <property type="entry name" value="POLYSACCHARIDE DEACETYLASE PDAB-RELATED"/>
    <property type="match status" value="1"/>
</dbReference>
<dbReference type="Gene3D" id="3.20.20.370">
    <property type="entry name" value="Glycoside hydrolase/deacetylase"/>
    <property type="match status" value="1"/>
</dbReference>
<proteinExistence type="predicted"/>
<evidence type="ECO:0000259" key="2">
    <source>
        <dbReference type="PROSITE" id="PS51677"/>
    </source>
</evidence>
<gene>
    <name evidence="3" type="ORF">N5B56_03645</name>
</gene>
<evidence type="ECO:0000256" key="1">
    <source>
        <dbReference type="SAM" id="Phobius"/>
    </source>
</evidence>
<dbReference type="Proteomes" id="UP001431199">
    <property type="component" value="Unassembled WGS sequence"/>
</dbReference>
<comment type="caution">
    <text evidence="3">The sequence shown here is derived from an EMBL/GenBank/DDBJ whole genome shotgun (WGS) entry which is preliminary data.</text>
</comment>
<dbReference type="InterPro" id="IPR050248">
    <property type="entry name" value="Polysacc_deacetylase_ArnD"/>
</dbReference>
<keyword evidence="1" id="KW-1133">Transmembrane helix</keyword>
<dbReference type="PANTHER" id="PTHR10587">
    <property type="entry name" value="GLYCOSYL TRANSFERASE-RELATED"/>
    <property type="match status" value="1"/>
</dbReference>
<dbReference type="Pfam" id="PF01522">
    <property type="entry name" value="Polysacc_deac_1"/>
    <property type="match status" value="1"/>
</dbReference>
<keyword evidence="1" id="KW-0812">Transmembrane</keyword>
<name>A0ABT2M184_9FIRM</name>
<dbReference type="PROSITE" id="PS51677">
    <property type="entry name" value="NODB"/>
    <property type="match status" value="1"/>
</dbReference>
<keyword evidence="4" id="KW-1185">Reference proteome</keyword>
<evidence type="ECO:0000313" key="3">
    <source>
        <dbReference type="EMBL" id="MCT7398182.1"/>
    </source>
</evidence>
<keyword evidence="1" id="KW-0472">Membrane</keyword>
<sequence>MSNNSEYLSMTKRSISWLFFIALAIGVTYYFQGFSYKDTFDSLPVSSTAKELPIYCVDTAKPQVSISFDAAWGNDDTQKILDILKENNIKASFFMTGGWVKQYPNDVKAIYEQGHDLGNHSANHKNMSSLSNEEICNELNTVTENVKNLTSYQMNLFRPPYGDYDNHVIVKAKECGYFTIQWSVDSLDWKNYGVDAIVNEVLNNKSLKPGAIILMHNSAKYTIQALPKVIEGLKEKGYEIVPVSQLIYTDNYHIDSEGKQIKNEQPASSQ</sequence>
<accession>A0ABT2M184</accession>
<organism evidence="3 4">
    <name type="scientific">Eubacterium album</name>
    <dbReference type="NCBI Taxonomy" id="2978477"/>
    <lineage>
        <taxon>Bacteria</taxon>
        <taxon>Bacillati</taxon>
        <taxon>Bacillota</taxon>
        <taxon>Clostridia</taxon>
        <taxon>Eubacteriales</taxon>
        <taxon>Eubacteriaceae</taxon>
        <taxon>Eubacterium</taxon>
    </lineage>
</organism>
<dbReference type="InterPro" id="IPR002509">
    <property type="entry name" value="NODB_dom"/>
</dbReference>
<protein>
    <submittedName>
        <fullName evidence="3">Polysaccharide deacetylase family protein</fullName>
    </submittedName>
</protein>
<reference evidence="3" key="1">
    <citation type="submission" date="2022-09" db="EMBL/GenBank/DDBJ databases">
        <title>Eubacterium sp. LFL-14 isolated from human feces.</title>
        <authorList>
            <person name="Liu F."/>
        </authorList>
    </citation>
    <scope>NUCLEOTIDE SEQUENCE</scope>
    <source>
        <strain evidence="3">LFL-14</strain>
    </source>
</reference>
<feature type="transmembrane region" description="Helical" evidence="1">
    <location>
        <begin position="14"/>
        <end position="31"/>
    </location>
</feature>